<dbReference type="PANTHER" id="PTHR46082:SF11">
    <property type="entry name" value="AAA+ ATPASE DOMAIN-CONTAINING PROTEIN-RELATED"/>
    <property type="match status" value="1"/>
</dbReference>
<dbReference type="GO" id="GO:0009116">
    <property type="term" value="P:nucleoside metabolic process"/>
    <property type="evidence" value="ECO:0007669"/>
    <property type="project" value="InterPro"/>
</dbReference>
<dbReference type="PANTHER" id="PTHR46082">
    <property type="entry name" value="ATP/GTP-BINDING PROTEIN-RELATED"/>
    <property type="match status" value="1"/>
</dbReference>
<dbReference type="InterPro" id="IPR053137">
    <property type="entry name" value="NLR-like"/>
</dbReference>
<name>A0AA39WNG1_9PEZI</name>
<dbReference type="AlphaFoldDB" id="A0AA39WNG1"/>
<dbReference type="GO" id="GO:0003824">
    <property type="term" value="F:catalytic activity"/>
    <property type="evidence" value="ECO:0007669"/>
    <property type="project" value="InterPro"/>
</dbReference>
<proteinExistence type="predicted"/>
<dbReference type="InterPro" id="IPR035994">
    <property type="entry name" value="Nucleoside_phosphorylase_sf"/>
</dbReference>
<dbReference type="EMBL" id="JAUJDW010000183">
    <property type="protein sequence ID" value="KAK0618629.1"/>
    <property type="molecule type" value="Genomic_DNA"/>
</dbReference>
<gene>
    <name evidence="1" type="ORF">DIS24_g11675</name>
</gene>
<dbReference type="Proteomes" id="UP001175001">
    <property type="component" value="Unassembled WGS sequence"/>
</dbReference>
<evidence type="ECO:0008006" key="3">
    <source>
        <dbReference type="Google" id="ProtNLM"/>
    </source>
</evidence>
<keyword evidence="2" id="KW-1185">Reference proteome</keyword>
<sequence>MPDPALYTVGLITAITTEFGAACAMLDLEEEEGPDYVSPGDTNSYTLGTMGKHNVVIASLPHGDYGTSSAAAVASNMLNSFPNVRIGLMVGIGGGAPTAKHDIRLGDIVVSARDGDSSIGSVFQYDFGKAIQDQDFKTTRLLNEPPPALLTALSNLRQFYDRKGGHTLQNDIEGAFIGSPGIRSTHSRPNPTTDRLYKSEYVHNTSCCADSGEENDDNLVFRAPRKEGEGMSVIHYGVIASANQLMKDAKMRDKIAEERGVLCFEMEAAGLMNLFPCLVVRGICDYSDSHKNKQWQGYAAIMAAAYTKCLLKRIPPTRIEQERRLSEIVTSG</sequence>
<reference evidence="1" key="1">
    <citation type="submission" date="2023-06" db="EMBL/GenBank/DDBJ databases">
        <title>Multi-omics analyses reveal the molecular pathogenesis toolkit of Lasiodiplodia hormozganensis, a cross-kingdom pathogen.</title>
        <authorList>
            <person name="Felix C."/>
            <person name="Meneses R."/>
            <person name="Goncalves M.F.M."/>
            <person name="Tilleman L."/>
            <person name="Duarte A.S."/>
            <person name="Jorrin-Novo J.V."/>
            <person name="Van De Peer Y."/>
            <person name="Deforce D."/>
            <person name="Van Nieuwerburgh F."/>
            <person name="Esteves A.C."/>
            <person name="Alves A."/>
        </authorList>
    </citation>
    <scope>NUCLEOTIDE SEQUENCE</scope>
    <source>
        <strain evidence="1">CBS 339.90</strain>
    </source>
</reference>
<organism evidence="1 2">
    <name type="scientific">Lasiodiplodia hormozganensis</name>
    <dbReference type="NCBI Taxonomy" id="869390"/>
    <lineage>
        <taxon>Eukaryota</taxon>
        <taxon>Fungi</taxon>
        <taxon>Dikarya</taxon>
        <taxon>Ascomycota</taxon>
        <taxon>Pezizomycotina</taxon>
        <taxon>Dothideomycetes</taxon>
        <taxon>Dothideomycetes incertae sedis</taxon>
        <taxon>Botryosphaeriales</taxon>
        <taxon>Botryosphaeriaceae</taxon>
        <taxon>Lasiodiplodia</taxon>
    </lineage>
</organism>
<evidence type="ECO:0000313" key="2">
    <source>
        <dbReference type="Proteomes" id="UP001175001"/>
    </source>
</evidence>
<dbReference type="Gene3D" id="3.40.50.1580">
    <property type="entry name" value="Nucleoside phosphorylase domain"/>
    <property type="match status" value="1"/>
</dbReference>
<evidence type="ECO:0000313" key="1">
    <source>
        <dbReference type="EMBL" id="KAK0618629.1"/>
    </source>
</evidence>
<protein>
    <recommendedName>
        <fullName evidence="3">Nucleoside phosphorylase domain-containing protein</fullName>
    </recommendedName>
</protein>
<accession>A0AA39WNG1</accession>
<dbReference type="SUPFAM" id="SSF53167">
    <property type="entry name" value="Purine and uridine phosphorylases"/>
    <property type="match status" value="1"/>
</dbReference>
<comment type="caution">
    <text evidence="1">The sequence shown here is derived from an EMBL/GenBank/DDBJ whole genome shotgun (WGS) entry which is preliminary data.</text>
</comment>